<reference evidence="6 7" key="1">
    <citation type="submission" date="2016-11" db="EMBL/GenBank/DDBJ databases">
        <authorList>
            <person name="Jaros S."/>
            <person name="Januszkiewicz K."/>
            <person name="Wedrychowicz H."/>
        </authorList>
    </citation>
    <scope>NUCLEOTIDE SEQUENCE [LARGE SCALE GENOMIC DNA]</scope>
    <source>
        <strain evidence="6 7">DSM 19557</strain>
    </source>
</reference>
<accession>A0A1M6QMP2</accession>
<dbReference type="STRING" id="381751.SAMN05444391_0296"/>
<dbReference type="AlphaFoldDB" id="A0A1M6QMP2"/>
<sequence>MAVPKRKTSRWRRDQRRAQNFFAKLKATSLASCPNCGEMILPHRVCPYCGYYKGRQILDTL</sequence>
<dbReference type="InterPro" id="IPR002677">
    <property type="entry name" value="Ribosomal_bL32"/>
</dbReference>
<comment type="similarity">
    <text evidence="1 5">Belongs to the bacterial ribosomal protein bL32 family.</text>
</comment>
<dbReference type="GO" id="GO:0006412">
    <property type="term" value="P:translation"/>
    <property type="evidence" value="ECO:0007669"/>
    <property type="project" value="UniProtKB-UniRule"/>
</dbReference>
<evidence type="ECO:0000256" key="4">
    <source>
        <dbReference type="ARBA" id="ARBA00035178"/>
    </source>
</evidence>
<evidence type="ECO:0000256" key="2">
    <source>
        <dbReference type="ARBA" id="ARBA00022980"/>
    </source>
</evidence>
<dbReference type="RefSeq" id="WP_079653485.1">
    <property type="nucleotide sequence ID" value="NZ_LT670846.1"/>
</dbReference>
<evidence type="ECO:0000256" key="3">
    <source>
        <dbReference type="ARBA" id="ARBA00023274"/>
    </source>
</evidence>
<proteinExistence type="inferred from homology"/>
<dbReference type="OrthoDB" id="9812874at2"/>
<dbReference type="SUPFAM" id="SSF57829">
    <property type="entry name" value="Zn-binding ribosomal proteins"/>
    <property type="match status" value="1"/>
</dbReference>
<dbReference type="Proteomes" id="UP000189810">
    <property type="component" value="Chromosome I"/>
</dbReference>
<keyword evidence="7" id="KW-1185">Reference proteome</keyword>
<keyword evidence="3 5" id="KW-0687">Ribonucleoprotein</keyword>
<name>A0A1M6QMP2_9AQUI</name>
<protein>
    <recommendedName>
        <fullName evidence="4 5">Large ribosomal subunit protein bL32</fullName>
    </recommendedName>
</protein>
<evidence type="ECO:0000313" key="6">
    <source>
        <dbReference type="EMBL" id="SHK21297.1"/>
    </source>
</evidence>
<evidence type="ECO:0000256" key="5">
    <source>
        <dbReference type="HAMAP-Rule" id="MF_00340"/>
    </source>
</evidence>
<dbReference type="HAMAP" id="MF_00340">
    <property type="entry name" value="Ribosomal_bL32"/>
    <property type="match status" value="1"/>
</dbReference>
<gene>
    <name evidence="5" type="primary">rpmF</name>
    <name evidence="6" type="ORF">SAMN05444391_0296</name>
</gene>
<organism evidence="6 7">
    <name type="scientific">Thermocrinis minervae</name>
    <dbReference type="NCBI Taxonomy" id="381751"/>
    <lineage>
        <taxon>Bacteria</taxon>
        <taxon>Pseudomonadati</taxon>
        <taxon>Aquificota</taxon>
        <taxon>Aquificia</taxon>
        <taxon>Aquificales</taxon>
        <taxon>Aquificaceae</taxon>
        <taxon>Thermocrinis</taxon>
    </lineage>
</organism>
<evidence type="ECO:0000256" key="1">
    <source>
        <dbReference type="ARBA" id="ARBA00008560"/>
    </source>
</evidence>
<dbReference type="GO" id="GO:0003735">
    <property type="term" value="F:structural constituent of ribosome"/>
    <property type="evidence" value="ECO:0007669"/>
    <property type="project" value="InterPro"/>
</dbReference>
<dbReference type="InterPro" id="IPR011332">
    <property type="entry name" value="Ribosomal_zn-bd"/>
</dbReference>
<dbReference type="Pfam" id="PF01783">
    <property type="entry name" value="Ribosomal_L32p"/>
    <property type="match status" value="1"/>
</dbReference>
<dbReference type="Gene3D" id="1.20.5.640">
    <property type="entry name" value="Single helix bin"/>
    <property type="match status" value="1"/>
</dbReference>
<dbReference type="EMBL" id="LT670846">
    <property type="protein sequence ID" value="SHK21297.1"/>
    <property type="molecule type" value="Genomic_DNA"/>
</dbReference>
<evidence type="ECO:0000313" key="7">
    <source>
        <dbReference type="Proteomes" id="UP000189810"/>
    </source>
</evidence>
<dbReference type="NCBIfam" id="TIGR01031">
    <property type="entry name" value="rpmF_bact"/>
    <property type="match status" value="1"/>
</dbReference>
<dbReference type="GO" id="GO:0015934">
    <property type="term" value="C:large ribosomal subunit"/>
    <property type="evidence" value="ECO:0007669"/>
    <property type="project" value="InterPro"/>
</dbReference>
<dbReference type="InterPro" id="IPR044957">
    <property type="entry name" value="Ribosomal_bL32_bact"/>
</dbReference>
<dbReference type="PANTHER" id="PTHR35534:SF1">
    <property type="entry name" value="LARGE RIBOSOMAL SUBUNIT PROTEIN BL32"/>
    <property type="match status" value="1"/>
</dbReference>
<dbReference type="PANTHER" id="PTHR35534">
    <property type="entry name" value="50S RIBOSOMAL PROTEIN L32"/>
    <property type="match status" value="1"/>
</dbReference>
<keyword evidence="2 5" id="KW-0689">Ribosomal protein</keyword>